<dbReference type="EMBL" id="LNIX01000011">
    <property type="protein sequence ID" value="OXA48803.1"/>
    <property type="molecule type" value="Genomic_DNA"/>
</dbReference>
<dbReference type="AlphaFoldDB" id="A0A226DU94"/>
<accession>A0A226DU94</accession>
<sequence>MAKIVRVSHPTRGKKLVLGDSDYELFSISVKQKFLLDPDAKISFEDEYGAEVDEDIFQFYCSNIQSPTDLFNLLEYHISNFFELQIIEAHIQQNNKLEELVRESIINSCVTAQASSTLIKELVAKFIELKGISPTSKDQRIFAKAILLVIPSWRYPGSDDGTDILFDQVGRGGLIQARLRHIHKSINKDKPKAQRKRALPRTEDSSPKRVAVGTEVADSSTLDSIRKLSGLCPKTAENEIKRLMQETLQYRSMLRQTRQLGIINTYNKFLECDFLINYEFSLMHENSVKNFVDIWPAAAPKIVQKGPESGTPLQSILNTWADKKSQPNLACLGDNKKDLTSYFIVCDRKILPIAALNSAEAIDTLFKSHYVFATEYDKNLSGLWKFIQVYLYKLELGTTPLPRKVKQVYSQLASIFDVHQDC</sequence>
<gene>
    <name evidence="2" type="ORF">Fcan01_16219</name>
</gene>
<feature type="region of interest" description="Disordered" evidence="1">
    <location>
        <begin position="186"/>
        <end position="214"/>
    </location>
</feature>
<evidence type="ECO:0000313" key="3">
    <source>
        <dbReference type="Proteomes" id="UP000198287"/>
    </source>
</evidence>
<name>A0A226DU94_FOLCA</name>
<proteinExistence type="predicted"/>
<comment type="caution">
    <text evidence="2">The sequence shown here is derived from an EMBL/GenBank/DDBJ whole genome shotgun (WGS) entry which is preliminary data.</text>
</comment>
<dbReference type="Proteomes" id="UP000198287">
    <property type="component" value="Unassembled WGS sequence"/>
</dbReference>
<evidence type="ECO:0000313" key="2">
    <source>
        <dbReference type="EMBL" id="OXA48803.1"/>
    </source>
</evidence>
<dbReference type="OrthoDB" id="6774893at2759"/>
<organism evidence="2 3">
    <name type="scientific">Folsomia candida</name>
    <name type="common">Springtail</name>
    <dbReference type="NCBI Taxonomy" id="158441"/>
    <lineage>
        <taxon>Eukaryota</taxon>
        <taxon>Metazoa</taxon>
        <taxon>Ecdysozoa</taxon>
        <taxon>Arthropoda</taxon>
        <taxon>Hexapoda</taxon>
        <taxon>Collembola</taxon>
        <taxon>Entomobryomorpha</taxon>
        <taxon>Isotomoidea</taxon>
        <taxon>Isotomidae</taxon>
        <taxon>Proisotominae</taxon>
        <taxon>Folsomia</taxon>
    </lineage>
</organism>
<evidence type="ECO:0000256" key="1">
    <source>
        <dbReference type="SAM" id="MobiDB-lite"/>
    </source>
</evidence>
<reference evidence="2 3" key="1">
    <citation type="submission" date="2015-12" db="EMBL/GenBank/DDBJ databases">
        <title>The genome of Folsomia candida.</title>
        <authorList>
            <person name="Faddeeva A."/>
            <person name="Derks M.F."/>
            <person name="Anvar Y."/>
            <person name="Smit S."/>
            <person name="Van Straalen N."/>
            <person name="Roelofs D."/>
        </authorList>
    </citation>
    <scope>NUCLEOTIDE SEQUENCE [LARGE SCALE GENOMIC DNA]</scope>
    <source>
        <strain evidence="2 3">VU population</strain>
        <tissue evidence="2">Whole body</tissue>
    </source>
</reference>
<protein>
    <submittedName>
        <fullName evidence="2">Uncharacterized protein</fullName>
    </submittedName>
</protein>
<keyword evidence="3" id="KW-1185">Reference proteome</keyword>